<dbReference type="PANTHER" id="PTHR10293:SF45">
    <property type="entry name" value="BIFUNCTIONAL MONOTHIOL GLUTAREDOXIN-S16, CHLOROPLASTIC"/>
    <property type="match status" value="1"/>
</dbReference>
<sequence length="340" mass="37621">MLANRISESNWALAQNVSILMQHSLKRRNETDSCFFLSRYRHRSSMATLNLSSLQALSSHRLCSSFPQNTPTPSFNFQLKPSINPRPISLKPYVSEKPRARVVALAVKSLGDTEALAVSPENDGPAGELPSGAGVYAVYDTNGDVQFIGLSRNIAASVAAHWKSVPELCGSVKAGVVDEPDRETLTQAWKSWMEEYIKDSGKVPPGNESGNATWVRQAPKRKPDLRLTPGRRMQLTVPLENLIDGLVKENKVVAFIKGPRSAPLCGFSQRVIAILENEGVDYESVNVLDEEYNYGLRETLKKYSNWPTFPQIFVDGELVGGCDILTSMYEKGELASLFKK</sequence>
<dbReference type="GO" id="GO:0051537">
    <property type="term" value="F:2 iron, 2 sulfur cluster binding"/>
    <property type="evidence" value="ECO:0007669"/>
    <property type="project" value="UniProtKB-KW"/>
</dbReference>
<keyword evidence="2" id="KW-0001">2Fe-2S</keyword>
<evidence type="ECO:0000256" key="4">
    <source>
        <dbReference type="ARBA" id="ARBA00023004"/>
    </source>
</evidence>
<keyword evidence="6" id="KW-0676">Redox-active center</keyword>
<keyword evidence="9" id="KW-1185">Reference proteome</keyword>
<dbReference type="InterPro" id="IPR049620">
    <property type="entry name" value="GIY-YIG_AtGrxS16"/>
</dbReference>
<dbReference type="Gene3D" id="3.40.30.10">
    <property type="entry name" value="Glutaredoxin"/>
    <property type="match status" value="1"/>
</dbReference>
<dbReference type="GO" id="GO:0005759">
    <property type="term" value="C:mitochondrial matrix"/>
    <property type="evidence" value="ECO:0007669"/>
    <property type="project" value="TreeGrafter"/>
</dbReference>
<dbReference type="PANTHER" id="PTHR10293">
    <property type="entry name" value="GLUTAREDOXIN FAMILY MEMBER"/>
    <property type="match status" value="1"/>
</dbReference>
<evidence type="ECO:0000313" key="9">
    <source>
        <dbReference type="Proteomes" id="UP000289340"/>
    </source>
</evidence>
<dbReference type="InterPro" id="IPR033658">
    <property type="entry name" value="GRX_PICOT-like"/>
</dbReference>
<dbReference type="PROSITE" id="PS51354">
    <property type="entry name" value="GLUTAREDOXIN_2"/>
    <property type="match status" value="1"/>
</dbReference>
<dbReference type="CDD" id="cd03028">
    <property type="entry name" value="GRX_PICOT_like"/>
    <property type="match status" value="1"/>
</dbReference>
<keyword evidence="4" id="KW-0408">Iron</keyword>
<keyword evidence="3" id="KW-0479">Metal-binding</keyword>
<dbReference type="EMBL" id="QZWG01000001">
    <property type="protein sequence ID" value="RZC29595.1"/>
    <property type="molecule type" value="Genomic_DNA"/>
</dbReference>
<reference evidence="8 9" key="1">
    <citation type="submission" date="2018-09" db="EMBL/GenBank/DDBJ databases">
        <title>A high-quality reference genome of wild soybean provides a powerful tool to mine soybean genomes.</title>
        <authorList>
            <person name="Xie M."/>
            <person name="Chung C.Y.L."/>
            <person name="Li M.-W."/>
            <person name="Wong F.-L."/>
            <person name="Chan T.-F."/>
            <person name="Lam H.-M."/>
        </authorList>
    </citation>
    <scope>NUCLEOTIDE SEQUENCE [LARGE SCALE GENOMIC DNA]</scope>
    <source>
        <strain evidence="9">cv. W05</strain>
        <tissue evidence="8">Hypocotyl of etiolated seedlings</tissue>
    </source>
</reference>
<organism evidence="8 9">
    <name type="scientific">Glycine soja</name>
    <name type="common">Wild soybean</name>
    <dbReference type="NCBI Taxonomy" id="3848"/>
    <lineage>
        <taxon>Eukaryota</taxon>
        <taxon>Viridiplantae</taxon>
        <taxon>Streptophyta</taxon>
        <taxon>Embryophyta</taxon>
        <taxon>Tracheophyta</taxon>
        <taxon>Spermatophyta</taxon>
        <taxon>Magnoliopsida</taxon>
        <taxon>eudicotyledons</taxon>
        <taxon>Gunneridae</taxon>
        <taxon>Pentapetalae</taxon>
        <taxon>rosids</taxon>
        <taxon>fabids</taxon>
        <taxon>Fabales</taxon>
        <taxon>Fabaceae</taxon>
        <taxon>Papilionoideae</taxon>
        <taxon>50 kb inversion clade</taxon>
        <taxon>NPAAA clade</taxon>
        <taxon>indigoferoid/millettioid clade</taxon>
        <taxon>Phaseoleae</taxon>
        <taxon>Glycine</taxon>
        <taxon>Glycine subgen. Soja</taxon>
    </lineage>
</organism>
<comment type="similarity">
    <text evidence="1">Belongs to the glutaredoxin family. CGFS subfamily.</text>
</comment>
<gene>
    <name evidence="8" type="ORF">D0Y65_001249</name>
</gene>
<feature type="domain" description="Glutaredoxin" evidence="7">
    <location>
        <begin position="252"/>
        <end position="319"/>
    </location>
</feature>
<dbReference type="GO" id="GO:0046872">
    <property type="term" value="F:metal ion binding"/>
    <property type="evidence" value="ECO:0007669"/>
    <property type="project" value="UniProtKB-KW"/>
</dbReference>
<dbReference type="InterPro" id="IPR036249">
    <property type="entry name" value="Thioredoxin-like_sf"/>
</dbReference>
<dbReference type="AlphaFoldDB" id="A0A445M1X0"/>
<dbReference type="FunFam" id="3.40.30.10:FF:000005">
    <property type="entry name" value="Glutaredoxin 5"/>
    <property type="match status" value="1"/>
</dbReference>
<evidence type="ECO:0000256" key="1">
    <source>
        <dbReference type="ARBA" id="ARBA00008983"/>
    </source>
</evidence>
<dbReference type="InterPro" id="IPR002109">
    <property type="entry name" value="Glutaredoxin"/>
</dbReference>
<evidence type="ECO:0000256" key="6">
    <source>
        <dbReference type="ARBA" id="ARBA00023284"/>
    </source>
</evidence>
<dbReference type="Pfam" id="PF00462">
    <property type="entry name" value="Glutaredoxin"/>
    <property type="match status" value="1"/>
</dbReference>
<evidence type="ECO:0000313" key="8">
    <source>
        <dbReference type="EMBL" id="RZC29595.1"/>
    </source>
</evidence>
<proteinExistence type="inferred from homology"/>
<dbReference type="CDD" id="cd10457">
    <property type="entry name" value="GIY-YIG_AtGrxS16"/>
    <property type="match status" value="1"/>
</dbReference>
<evidence type="ECO:0000256" key="2">
    <source>
        <dbReference type="ARBA" id="ARBA00022714"/>
    </source>
</evidence>
<dbReference type="InterPro" id="IPR004480">
    <property type="entry name" value="Monothiol_GRX-rel"/>
</dbReference>
<protein>
    <submittedName>
        <fullName evidence="8">Bifunctional monothiol glutaredoxin-S16, chloroplastic</fullName>
    </submittedName>
</protein>
<comment type="caution">
    <text evidence="8">The sequence shown here is derived from an EMBL/GenBank/DDBJ whole genome shotgun (WGS) entry which is preliminary data.</text>
</comment>
<name>A0A445M1X0_GLYSO</name>
<dbReference type="Proteomes" id="UP000289340">
    <property type="component" value="Chromosome 1"/>
</dbReference>
<evidence type="ECO:0000259" key="7">
    <source>
        <dbReference type="Pfam" id="PF00462"/>
    </source>
</evidence>
<keyword evidence="5" id="KW-0411">Iron-sulfur</keyword>
<evidence type="ECO:0000256" key="3">
    <source>
        <dbReference type="ARBA" id="ARBA00022723"/>
    </source>
</evidence>
<dbReference type="SUPFAM" id="SSF52833">
    <property type="entry name" value="Thioredoxin-like"/>
    <property type="match status" value="1"/>
</dbReference>
<evidence type="ECO:0000256" key="5">
    <source>
        <dbReference type="ARBA" id="ARBA00023014"/>
    </source>
</evidence>
<accession>A0A445M1X0</accession>